<dbReference type="InterPro" id="IPR006121">
    <property type="entry name" value="HMA_dom"/>
</dbReference>
<feature type="domain" description="HMA" evidence="1">
    <location>
        <begin position="1"/>
        <end position="67"/>
    </location>
</feature>
<dbReference type="InterPro" id="IPR036163">
    <property type="entry name" value="HMA_dom_sf"/>
</dbReference>
<proteinExistence type="predicted"/>
<dbReference type="Gene3D" id="3.30.70.100">
    <property type="match status" value="1"/>
</dbReference>
<reference evidence="3" key="1">
    <citation type="submission" date="2024-03" db="EMBL/GenBank/DDBJ databases">
        <title>Chitinophaga horti sp. nov., isolated from garden soil.</title>
        <authorList>
            <person name="Lee D.S."/>
            <person name="Han D.M."/>
            <person name="Baek J.H."/>
            <person name="Choi D.G."/>
            <person name="Jeon J.H."/>
            <person name="Jeon C.O."/>
        </authorList>
    </citation>
    <scope>NUCLEOTIDE SEQUENCE [LARGE SCALE GENOMIC DNA]</scope>
    <source>
        <strain evidence="3">GPA1</strain>
    </source>
</reference>
<evidence type="ECO:0000259" key="1">
    <source>
        <dbReference type="PROSITE" id="PS50846"/>
    </source>
</evidence>
<sequence>MKTLKFKTNINCSGCVKGVSPALNGEKEIAHWEVDTNNPDKILTVSTSTLTPEEVEETVKKAGFKAEKI</sequence>
<accession>A0ABZ2YUP0</accession>
<dbReference type="RefSeq" id="WP_298708437.1">
    <property type="nucleotide sequence ID" value="NZ_CP149822.1"/>
</dbReference>
<dbReference type="Proteomes" id="UP001485459">
    <property type="component" value="Chromosome"/>
</dbReference>
<keyword evidence="3" id="KW-1185">Reference proteome</keyword>
<dbReference type="CDD" id="cd00371">
    <property type="entry name" value="HMA"/>
    <property type="match status" value="1"/>
</dbReference>
<evidence type="ECO:0000313" key="3">
    <source>
        <dbReference type="Proteomes" id="UP001485459"/>
    </source>
</evidence>
<dbReference type="SUPFAM" id="SSF55008">
    <property type="entry name" value="HMA, heavy metal-associated domain"/>
    <property type="match status" value="1"/>
</dbReference>
<name>A0ABZ2YUP0_9BACT</name>
<gene>
    <name evidence="2" type="ORF">WJU16_08760</name>
</gene>
<evidence type="ECO:0000313" key="2">
    <source>
        <dbReference type="EMBL" id="WZN43122.1"/>
    </source>
</evidence>
<dbReference type="EMBL" id="CP149822">
    <property type="protein sequence ID" value="WZN43122.1"/>
    <property type="molecule type" value="Genomic_DNA"/>
</dbReference>
<protein>
    <submittedName>
        <fullName evidence="2">Heavy-metal-associated domain-containing protein</fullName>
    </submittedName>
</protein>
<organism evidence="2 3">
    <name type="scientific">Chitinophaga pollutisoli</name>
    <dbReference type="NCBI Taxonomy" id="3133966"/>
    <lineage>
        <taxon>Bacteria</taxon>
        <taxon>Pseudomonadati</taxon>
        <taxon>Bacteroidota</taxon>
        <taxon>Chitinophagia</taxon>
        <taxon>Chitinophagales</taxon>
        <taxon>Chitinophagaceae</taxon>
        <taxon>Chitinophaga</taxon>
    </lineage>
</organism>
<dbReference type="PROSITE" id="PS50846">
    <property type="entry name" value="HMA_2"/>
    <property type="match status" value="1"/>
</dbReference>